<evidence type="ECO:0000313" key="3">
    <source>
        <dbReference type="Proteomes" id="UP000245362"/>
    </source>
</evidence>
<comment type="caution">
    <text evidence="2">The sequence shown here is derived from an EMBL/GenBank/DDBJ whole genome shotgun (WGS) entry which is preliminary data.</text>
</comment>
<sequence length="189" mass="21691">MVSPANTSTHPNYNQIFEKLVINSVPDDKERLIGMLAYADYKEEKYQWKEQYRQANGVSVVPVQDVQNFLLSYHEDKLNKLRNDAEEILYVFAEHYAEDRAEEAYNEALENNLLSEVKNQKDGWIKAAFKGALGSIVFSIFVFFVSLVISFANPDSNYSRLFQFIVGGKEFVILPSNDCRLTPDLEACQ</sequence>
<evidence type="ECO:0000313" key="2">
    <source>
        <dbReference type="EMBL" id="PWI31738.1"/>
    </source>
</evidence>
<evidence type="ECO:0000256" key="1">
    <source>
        <dbReference type="SAM" id="Phobius"/>
    </source>
</evidence>
<keyword evidence="3" id="KW-1185">Reference proteome</keyword>
<organism evidence="2 3">
    <name type="scientific">Vibrio albus</name>
    <dbReference type="NCBI Taxonomy" id="2200953"/>
    <lineage>
        <taxon>Bacteria</taxon>
        <taxon>Pseudomonadati</taxon>
        <taxon>Pseudomonadota</taxon>
        <taxon>Gammaproteobacteria</taxon>
        <taxon>Vibrionales</taxon>
        <taxon>Vibrionaceae</taxon>
        <taxon>Vibrio</taxon>
    </lineage>
</organism>
<name>A0A2U3B4L1_9VIBR</name>
<dbReference type="EMBL" id="QFWT01000017">
    <property type="protein sequence ID" value="PWI31738.1"/>
    <property type="molecule type" value="Genomic_DNA"/>
</dbReference>
<dbReference type="RefSeq" id="WP_109321310.1">
    <property type="nucleotide sequence ID" value="NZ_QFWT01000017.1"/>
</dbReference>
<dbReference type="Proteomes" id="UP000245362">
    <property type="component" value="Unassembled WGS sequence"/>
</dbReference>
<reference evidence="2 3" key="1">
    <citation type="submission" date="2018-05" db="EMBL/GenBank/DDBJ databases">
        <title>Vibrio limimaris sp. nov., isolated from marine sediment.</title>
        <authorList>
            <person name="Li C.-M."/>
        </authorList>
    </citation>
    <scope>NUCLEOTIDE SEQUENCE [LARGE SCALE GENOMIC DNA]</scope>
    <source>
        <strain evidence="2 3">E4404</strain>
    </source>
</reference>
<proteinExistence type="predicted"/>
<dbReference type="AlphaFoldDB" id="A0A2U3B4L1"/>
<keyword evidence="1" id="KW-1133">Transmembrane helix</keyword>
<feature type="transmembrane region" description="Helical" evidence="1">
    <location>
        <begin position="131"/>
        <end position="152"/>
    </location>
</feature>
<keyword evidence="1" id="KW-0472">Membrane</keyword>
<dbReference type="OrthoDB" id="6309610at2"/>
<keyword evidence="1" id="KW-0812">Transmembrane</keyword>
<accession>A0A2U3B4L1</accession>
<gene>
    <name evidence="2" type="ORF">DI392_19205</name>
</gene>
<protein>
    <submittedName>
        <fullName evidence="2">Uncharacterized protein</fullName>
    </submittedName>
</protein>